<sequence length="78" mass="9268">FLPRPSVSRPLSILLVFYFRHEEGNPKVKKKRKTDEREFMESSFFLNPIPSLVSTTNPSISEFEREVRKNPMLRRLTD</sequence>
<protein>
    <submittedName>
        <fullName evidence="1">Uncharacterized protein</fullName>
    </submittedName>
</protein>
<name>A0A0S3R6Y2_PHAAN</name>
<reference evidence="1 2" key="1">
    <citation type="journal article" date="2015" name="Sci. Rep.">
        <title>The power of single molecule real-time sequencing technology in the de novo assembly of a eukaryotic genome.</title>
        <authorList>
            <person name="Sakai H."/>
            <person name="Naito K."/>
            <person name="Ogiso-Tanaka E."/>
            <person name="Takahashi Y."/>
            <person name="Iseki K."/>
            <person name="Muto C."/>
            <person name="Satou K."/>
            <person name="Teruya K."/>
            <person name="Shiroma A."/>
            <person name="Shimoji M."/>
            <person name="Hirano T."/>
            <person name="Itoh T."/>
            <person name="Kaga A."/>
            <person name="Tomooka N."/>
        </authorList>
    </citation>
    <scope>NUCLEOTIDE SEQUENCE [LARGE SCALE GENOMIC DNA]</scope>
    <source>
        <strain evidence="2">cv. Shumari</strain>
    </source>
</reference>
<dbReference type="AlphaFoldDB" id="A0A0S3R6Y2"/>
<keyword evidence="2" id="KW-1185">Reference proteome</keyword>
<gene>
    <name evidence="1" type="primary">Vigan.01G431700</name>
    <name evidence="1" type="ORF">VIGAN_01431700</name>
</gene>
<dbReference type="EMBL" id="AP015034">
    <property type="protein sequence ID" value="BAT76334.1"/>
    <property type="molecule type" value="Genomic_DNA"/>
</dbReference>
<dbReference type="Proteomes" id="UP000291084">
    <property type="component" value="Chromosome 1"/>
</dbReference>
<proteinExistence type="predicted"/>
<evidence type="ECO:0000313" key="1">
    <source>
        <dbReference type="EMBL" id="BAT76334.1"/>
    </source>
</evidence>
<accession>A0A0S3R6Y2</accession>
<organism evidence="1 2">
    <name type="scientific">Vigna angularis var. angularis</name>
    <dbReference type="NCBI Taxonomy" id="157739"/>
    <lineage>
        <taxon>Eukaryota</taxon>
        <taxon>Viridiplantae</taxon>
        <taxon>Streptophyta</taxon>
        <taxon>Embryophyta</taxon>
        <taxon>Tracheophyta</taxon>
        <taxon>Spermatophyta</taxon>
        <taxon>Magnoliopsida</taxon>
        <taxon>eudicotyledons</taxon>
        <taxon>Gunneridae</taxon>
        <taxon>Pentapetalae</taxon>
        <taxon>rosids</taxon>
        <taxon>fabids</taxon>
        <taxon>Fabales</taxon>
        <taxon>Fabaceae</taxon>
        <taxon>Papilionoideae</taxon>
        <taxon>50 kb inversion clade</taxon>
        <taxon>NPAAA clade</taxon>
        <taxon>indigoferoid/millettioid clade</taxon>
        <taxon>Phaseoleae</taxon>
        <taxon>Vigna</taxon>
    </lineage>
</organism>
<feature type="non-terminal residue" evidence="1">
    <location>
        <position position="1"/>
    </location>
</feature>
<evidence type="ECO:0000313" key="2">
    <source>
        <dbReference type="Proteomes" id="UP000291084"/>
    </source>
</evidence>